<dbReference type="AlphaFoldDB" id="X0WJX8"/>
<dbReference type="NCBIfam" id="TIGR02532">
    <property type="entry name" value="IV_pilin_GFxxxE"/>
    <property type="match status" value="1"/>
</dbReference>
<keyword evidence="1" id="KW-1133">Transmembrane helix</keyword>
<evidence type="ECO:0000313" key="2">
    <source>
        <dbReference type="EMBL" id="GAG24823.1"/>
    </source>
</evidence>
<dbReference type="Gene3D" id="3.30.700.10">
    <property type="entry name" value="Glycoprotein, Type 4 Pilin"/>
    <property type="match status" value="1"/>
</dbReference>
<dbReference type="PROSITE" id="PS00409">
    <property type="entry name" value="PROKAR_NTER_METHYL"/>
    <property type="match status" value="1"/>
</dbReference>
<accession>X0WJX8</accession>
<dbReference type="InterPro" id="IPR012902">
    <property type="entry name" value="N_methyl_site"/>
</dbReference>
<proteinExistence type="predicted"/>
<dbReference type="SUPFAM" id="SSF54523">
    <property type="entry name" value="Pili subunits"/>
    <property type="match status" value="1"/>
</dbReference>
<keyword evidence="1" id="KW-0472">Membrane</keyword>
<sequence length="212" mass="22662">MERIRDIIKTRASAGFTLVELLVVMSIIGVLIGLLMPAVNAAVRAARRARTQAIIQSLTVGLEAFKGDWGVYPPSNNSGDDKLKDPPGWVDTGNEFMAYALMGPDGKGWGGTDGILPFGGVARNAYGPYFQQESGAMGYVKDGFPGVTAGFILYYRFDPGGSSGVSGLFGNYDEKDNPLGNDKFQDGAGFNDPGHFRLSAMYTAADGVSRWQ</sequence>
<evidence type="ECO:0008006" key="3">
    <source>
        <dbReference type="Google" id="ProtNLM"/>
    </source>
</evidence>
<dbReference type="PANTHER" id="PTHR30093:SF2">
    <property type="entry name" value="TYPE II SECRETION SYSTEM PROTEIN H"/>
    <property type="match status" value="1"/>
</dbReference>
<comment type="caution">
    <text evidence="2">The sequence shown here is derived from an EMBL/GenBank/DDBJ whole genome shotgun (WGS) entry which is preliminary data.</text>
</comment>
<evidence type="ECO:0000256" key="1">
    <source>
        <dbReference type="SAM" id="Phobius"/>
    </source>
</evidence>
<dbReference type="PANTHER" id="PTHR30093">
    <property type="entry name" value="GENERAL SECRETION PATHWAY PROTEIN G"/>
    <property type="match status" value="1"/>
</dbReference>
<dbReference type="InterPro" id="IPR045584">
    <property type="entry name" value="Pilin-like"/>
</dbReference>
<dbReference type="EMBL" id="BARS01035994">
    <property type="protein sequence ID" value="GAG24823.1"/>
    <property type="molecule type" value="Genomic_DNA"/>
</dbReference>
<feature type="non-terminal residue" evidence="2">
    <location>
        <position position="212"/>
    </location>
</feature>
<gene>
    <name evidence="2" type="ORF">S01H1_55377</name>
</gene>
<keyword evidence="1" id="KW-0812">Transmembrane</keyword>
<reference evidence="2" key="1">
    <citation type="journal article" date="2014" name="Front. Microbiol.">
        <title>High frequency of phylogenetically diverse reductive dehalogenase-homologous genes in deep subseafloor sedimentary metagenomes.</title>
        <authorList>
            <person name="Kawai M."/>
            <person name="Futagami T."/>
            <person name="Toyoda A."/>
            <person name="Takaki Y."/>
            <person name="Nishi S."/>
            <person name="Hori S."/>
            <person name="Arai W."/>
            <person name="Tsubouchi T."/>
            <person name="Morono Y."/>
            <person name="Uchiyama I."/>
            <person name="Ito T."/>
            <person name="Fujiyama A."/>
            <person name="Inagaki F."/>
            <person name="Takami H."/>
        </authorList>
    </citation>
    <scope>NUCLEOTIDE SEQUENCE</scope>
    <source>
        <strain evidence="2">Expedition CK06-06</strain>
    </source>
</reference>
<dbReference type="Pfam" id="PF07963">
    <property type="entry name" value="N_methyl"/>
    <property type="match status" value="1"/>
</dbReference>
<organism evidence="2">
    <name type="scientific">marine sediment metagenome</name>
    <dbReference type="NCBI Taxonomy" id="412755"/>
    <lineage>
        <taxon>unclassified sequences</taxon>
        <taxon>metagenomes</taxon>
        <taxon>ecological metagenomes</taxon>
    </lineage>
</organism>
<protein>
    <recommendedName>
        <fullName evidence="3">Type II secretion system protein GspG C-terminal domain-containing protein</fullName>
    </recommendedName>
</protein>
<feature type="transmembrane region" description="Helical" evidence="1">
    <location>
        <begin position="12"/>
        <end position="36"/>
    </location>
</feature>
<name>X0WJX8_9ZZZZ</name>